<gene>
    <name evidence="1" type="ORF">IW245_007874</name>
</gene>
<evidence type="ECO:0000313" key="1">
    <source>
        <dbReference type="EMBL" id="MBG6141680.1"/>
    </source>
</evidence>
<accession>A0A8J7H0E2</accession>
<sequence>MQTPYVPPRTVARESGRVQIKPVIRVRARPGAGSQPERATGT</sequence>
<reference evidence="1" key="1">
    <citation type="submission" date="2020-11" db="EMBL/GenBank/DDBJ databases">
        <title>Sequencing the genomes of 1000 actinobacteria strains.</title>
        <authorList>
            <person name="Klenk H.-P."/>
        </authorList>
    </citation>
    <scope>NUCLEOTIDE SEQUENCE</scope>
    <source>
        <strain evidence="1">DSM 45356</strain>
    </source>
</reference>
<protein>
    <submittedName>
        <fullName evidence="1">Uncharacterized protein</fullName>
    </submittedName>
</protein>
<comment type="caution">
    <text evidence="1">The sequence shown here is derived from an EMBL/GenBank/DDBJ whole genome shotgun (WGS) entry which is preliminary data.</text>
</comment>
<organism evidence="1 2">
    <name type="scientific">Longispora fulva</name>
    <dbReference type="NCBI Taxonomy" id="619741"/>
    <lineage>
        <taxon>Bacteria</taxon>
        <taxon>Bacillati</taxon>
        <taxon>Actinomycetota</taxon>
        <taxon>Actinomycetes</taxon>
        <taxon>Micromonosporales</taxon>
        <taxon>Micromonosporaceae</taxon>
        <taxon>Longispora</taxon>
    </lineage>
</organism>
<name>A0A8J7H0E2_9ACTN</name>
<dbReference type="AlphaFoldDB" id="A0A8J7H0E2"/>
<dbReference type="RefSeq" id="WP_267920032.1">
    <property type="nucleotide sequence ID" value="NZ_BONS01000013.1"/>
</dbReference>
<dbReference type="Proteomes" id="UP000622552">
    <property type="component" value="Unassembled WGS sequence"/>
</dbReference>
<keyword evidence="2" id="KW-1185">Reference proteome</keyword>
<proteinExistence type="predicted"/>
<dbReference type="EMBL" id="JADOUF010000001">
    <property type="protein sequence ID" value="MBG6141680.1"/>
    <property type="molecule type" value="Genomic_DNA"/>
</dbReference>
<evidence type="ECO:0000313" key="2">
    <source>
        <dbReference type="Proteomes" id="UP000622552"/>
    </source>
</evidence>